<dbReference type="PANTHER" id="PTHR12932:SF9">
    <property type="entry name" value="TUBULIN POLYMERIZATION-PROMOTING PROTEIN HOMOLOG"/>
    <property type="match status" value="1"/>
</dbReference>
<dbReference type="GO" id="GO:0005874">
    <property type="term" value="C:microtubule"/>
    <property type="evidence" value="ECO:0007669"/>
    <property type="project" value="TreeGrafter"/>
</dbReference>
<dbReference type="Pfam" id="PF05517">
    <property type="entry name" value="p25-alpha"/>
    <property type="match status" value="1"/>
</dbReference>
<dbReference type="OMA" id="KELGQMR"/>
<evidence type="ECO:0000256" key="1">
    <source>
        <dbReference type="ARBA" id="ARBA00010994"/>
    </source>
</evidence>
<dbReference type="PANTHER" id="PTHR12932">
    <property type="entry name" value="P25 ALPHA-RELATED"/>
    <property type="match status" value="1"/>
</dbReference>
<reference evidence="3" key="2">
    <citation type="submission" date="2015-11" db="EMBL/GenBank/DDBJ databases">
        <authorList>
            <person name="Zhang Y."/>
            <person name="Guo Z."/>
        </authorList>
    </citation>
    <scope>NUCLEOTIDE SEQUENCE</scope>
</reference>
<accession>A0A087VY44</accession>
<protein>
    <submittedName>
        <fullName evidence="3">Tubulin polymerization promoting protein family</fullName>
    </submittedName>
</protein>
<dbReference type="SUPFAM" id="SSF47473">
    <property type="entry name" value="EF-hand"/>
    <property type="match status" value="1"/>
</dbReference>
<evidence type="ECO:0000313" key="3">
    <source>
        <dbReference type="EMBL" id="CDI97204.1"/>
    </source>
</evidence>
<dbReference type="InterPro" id="IPR011992">
    <property type="entry name" value="EF-hand-dom_pair"/>
</dbReference>
<dbReference type="OrthoDB" id="548799at2759"/>
<feature type="compositionally biased region" description="Polar residues" evidence="2">
    <location>
        <begin position="108"/>
        <end position="125"/>
    </location>
</feature>
<dbReference type="GO" id="GO:0001578">
    <property type="term" value="P:microtubule bundle formation"/>
    <property type="evidence" value="ECO:0007669"/>
    <property type="project" value="TreeGrafter"/>
</dbReference>
<dbReference type="GO" id="GO:0046785">
    <property type="term" value="P:microtubule polymerization"/>
    <property type="evidence" value="ECO:0007669"/>
    <property type="project" value="InterPro"/>
</dbReference>
<reference evidence="3" key="1">
    <citation type="journal article" date="2013" name="Nature">
        <title>The genomes of four tapeworm species reveal adaptations to parasitism.</title>
        <authorList>
            <person name="Tsai I.J."/>
            <person name="Zarowiecki M."/>
            <person name="Holroyd N."/>
            <person name="Garciarrubio A."/>
            <person name="Sanchez-Flores A."/>
            <person name="Brooks K.L."/>
            <person name="Tracey A."/>
            <person name="Bobes R.J."/>
            <person name="Fragoso G."/>
            <person name="Sciutto E."/>
            <person name="Aslett M."/>
            <person name="Beasley H."/>
            <person name="Bennett H.M."/>
            <person name="Cai J."/>
            <person name="Camicia F."/>
            <person name="Clark R."/>
            <person name="Cucher M."/>
            <person name="De Silva N."/>
            <person name="Day T.A."/>
            <person name="Deplazes P."/>
            <person name="Estrada K."/>
            <person name="Fernandez C."/>
            <person name="Holland P.W."/>
            <person name="Hou J."/>
            <person name="Hu S."/>
            <person name="Huckvale T."/>
            <person name="Hung S.S."/>
            <person name="Kamenetzky L."/>
            <person name="Keane J.A."/>
            <person name="Kiss F."/>
            <person name="Koziol U."/>
            <person name="Lambert O."/>
            <person name="Liu K."/>
            <person name="Luo X."/>
            <person name="Luo Y."/>
            <person name="Macchiaroli N."/>
            <person name="Nichol S."/>
            <person name="Paps J."/>
            <person name="Parkinson J."/>
            <person name="Pouchkina-Stantcheva N."/>
            <person name="Riddiford N."/>
            <person name="Rosenzvit M."/>
            <person name="Salinas G."/>
            <person name="Wasmuth J.D."/>
            <person name="Zamanian M."/>
            <person name="Zheng Y."/>
            <person name="Cai X."/>
            <person name="Soberon X."/>
            <person name="Olson P.D."/>
            <person name="Laclette J.P."/>
            <person name="Brehm K."/>
            <person name="Berriman M."/>
            <person name="Garciarrubio A."/>
            <person name="Bobes R.J."/>
            <person name="Fragoso G."/>
            <person name="Sanchez-Flores A."/>
            <person name="Estrada K."/>
            <person name="Cevallos M.A."/>
            <person name="Morett E."/>
            <person name="Gonzalez V."/>
            <person name="Portillo T."/>
            <person name="Ochoa-Leyva A."/>
            <person name="Jose M.V."/>
            <person name="Sciutto E."/>
            <person name="Landa A."/>
            <person name="Jimenez L."/>
            <person name="Valdes V."/>
            <person name="Carrero J.C."/>
            <person name="Larralde C."/>
            <person name="Morales-Montor J."/>
            <person name="Limon-Lason J."/>
            <person name="Soberon X."/>
            <person name="Laclette J.P."/>
        </authorList>
    </citation>
    <scope>NUCLEOTIDE SEQUENCE [LARGE SCALE GENOMIC DNA]</scope>
</reference>
<sequence>MASASNDNALEDKFLLFCDFVRKGSTTATDKTIKRIFTDGGIYCKGMDPNRVDIEFRGFIGNTKRDVDFKGFVEFLEGRLAKTYAAAKGIEDPAEAAATLKSMVENATPQLRGATKTSTDATTARLTDVKGYTGSAKERFDPSTGKGKGKAGREDPPPAFTASGISAPRK</sequence>
<dbReference type="EMBL" id="LN902848">
    <property type="protein sequence ID" value="CDI97204.1"/>
    <property type="molecule type" value="Genomic_DNA"/>
</dbReference>
<dbReference type="eggNOG" id="KOG4070">
    <property type="taxonomic scope" value="Eukaryota"/>
</dbReference>
<feature type="region of interest" description="Disordered" evidence="2">
    <location>
        <begin position="108"/>
        <end position="170"/>
    </location>
</feature>
<keyword evidence="4" id="KW-1185">Reference proteome</keyword>
<comment type="similarity">
    <text evidence="1">Belongs to the TPPP family.</text>
</comment>
<name>A0A087VY44_ECHMU</name>
<dbReference type="AlphaFoldDB" id="A0A087VY44"/>
<dbReference type="Proteomes" id="UP000017246">
    <property type="component" value="Unassembled WGS sequence"/>
</dbReference>
<proteinExistence type="inferred from homology"/>
<organism evidence="3 4">
    <name type="scientific">Echinococcus multilocularis</name>
    <name type="common">Fox tapeworm</name>
    <dbReference type="NCBI Taxonomy" id="6211"/>
    <lineage>
        <taxon>Eukaryota</taxon>
        <taxon>Metazoa</taxon>
        <taxon>Spiralia</taxon>
        <taxon>Lophotrochozoa</taxon>
        <taxon>Platyhelminthes</taxon>
        <taxon>Cestoda</taxon>
        <taxon>Eucestoda</taxon>
        <taxon>Cyclophyllidea</taxon>
        <taxon>Taeniidae</taxon>
        <taxon>Echinococcus</taxon>
    </lineage>
</organism>
<dbReference type="Gene3D" id="1.10.238.10">
    <property type="entry name" value="EF-hand"/>
    <property type="match status" value="1"/>
</dbReference>
<dbReference type="GO" id="GO:0015631">
    <property type="term" value="F:tubulin binding"/>
    <property type="evidence" value="ECO:0007669"/>
    <property type="project" value="InterPro"/>
</dbReference>
<dbReference type="InterPro" id="IPR008907">
    <property type="entry name" value="TPP/p25"/>
</dbReference>
<evidence type="ECO:0000313" key="4">
    <source>
        <dbReference type="Proteomes" id="UP000017246"/>
    </source>
</evidence>
<evidence type="ECO:0000256" key="2">
    <source>
        <dbReference type="SAM" id="MobiDB-lite"/>
    </source>
</evidence>
<dbReference type="GO" id="GO:0032273">
    <property type="term" value="P:positive regulation of protein polymerization"/>
    <property type="evidence" value="ECO:0007669"/>
    <property type="project" value="TreeGrafter"/>
</dbReference>
<gene>
    <name evidence="3" type="ORF">EmuJ_000096900</name>
</gene>